<name>A0A699T5G4_TANCI</name>
<feature type="region of interest" description="Disordered" evidence="1">
    <location>
        <begin position="97"/>
        <end position="120"/>
    </location>
</feature>
<dbReference type="AlphaFoldDB" id="A0A699T5G4"/>
<feature type="compositionally biased region" description="Basic and acidic residues" evidence="1">
    <location>
        <begin position="107"/>
        <end position="120"/>
    </location>
</feature>
<protein>
    <submittedName>
        <fullName evidence="2">Uncharacterized protein</fullName>
    </submittedName>
</protein>
<feature type="region of interest" description="Disordered" evidence="1">
    <location>
        <begin position="1"/>
        <end position="33"/>
    </location>
</feature>
<evidence type="ECO:0000313" key="2">
    <source>
        <dbReference type="EMBL" id="GFD04401.1"/>
    </source>
</evidence>
<sequence>QPLVLALGGQGSGRDGRRTKHDAVAVDNGRDDAQRLKRAEGRGERAPGIAQVAALAAAAQGSGARHGYLEVRVAGVGRGAVGLRQVVNDILPRLAEVRNGQGNAPKRNPEAHRPEVGARR</sequence>
<comment type="caution">
    <text evidence="2">The sequence shown here is derived from an EMBL/GenBank/DDBJ whole genome shotgun (WGS) entry which is preliminary data.</text>
</comment>
<proteinExistence type="predicted"/>
<feature type="compositionally biased region" description="Basic and acidic residues" evidence="1">
    <location>
        <begin position="21"/>
        <end position="33"/>
    </location>
</feature>
<accession>A0A699T5G4</accession>
<gene>
    <name evidence="2" type="ORF">Tci_876370</name>
</gene>
<feature type="non-terminal residue" evidence="2">
    <location>
        <position position="1"/>
    </location>
</feature>
<dbReference type="EMBL" id="BKCJ011211466">
    <property type="protein sequence ID" value="GFD04401.1"/>
    <property type="molecule type" value="Genomic_DNA"/>
</dbReference>
<evidence type="ECO:0000256" key="1">
    <source>
        <dbReference type="SAM" id="MobiDB-lite"/>
    </source>
</evidence>
<organism evidence="2">
    <name type="scientific">Tanacetum cinerariifolium</name>
    <name type="common">Dalmatian daisy</name>
    <name type="synonym">Chrysanthemum cinerariifolium</name>
    <dbReference type="NCBI Taxonomy" id="118510"/>
    <lineage>
        <taxon>Eukaryota</taxon>
        <taxon>Viridiplantae</taxon>
        <taxon>Streptophyta</taxon>
        <taxon>Embryophyta</taxon>
        <taxon>Tracheophyta</taxon>
        <taxon>Spermatophyta</taxon>
        <taxon>Magnoliopsida</taxon>
        <taxon>eudicotyledons</taxon>
        <taxon>Gunneridae</taxon>
        <taxon>Pentapetalae</taxon>
        <taxon>asterids</taxon>
        <taxon>campanulids</taxon>
        <taxon>Asterales</taxon>
        <taxon>Asteraceae</taxon>
        <taxon>Asteroideae</taxon>
        <taxon>Anthemideae</taxon>
        <taxon>Anthemidinae</taxon>
        <taxon>Tanacetum</taxon>
    </lineage>
</organism>
<reference evidence="2" key="1">
    <citation type="journal article" date="2019" name="Sci. Rep.">
        <title>Draft genome of Tanacetum cinerariifolium, the natural source of mosquito coil.</title>
        <authorList>
            <person name="Yamashiro T."/>
            <person name="Shiraishi A."/>
            <person name="Satake H."/>
            <person name="Nakayama K."/>
        </authorList>
    </citation>
    <scope>NUCLEOTIDE SEQUENCE</scope>
</reference>